<dbReference type="Gramene" id="TraesARI2D03G01132700.1">
    <property type="protein sequence ID" value="TraesARI2D03G01132700.1.CDS1"/>
    <property type="gene ID" value="TraesARI2D03G01132700"/>
</dbReference>
<dbReference type="Gramene" id="TraesNOR2D03G01132310.1">
    <property type="protein sequence ID" value="TraesNOR2D03G01132310.1.CDS1"/>
    <property type="gene ID" value="TraesNOR2D03G01132310"/>
</dbReference>
<reference evidence="2 3" key="1">
    <citation type="submission" date="2018-05" db="EMBL/GenBank/DDBJ databases">
        <authorList>
            <person name="Thind KAUR A."/>
        </authorList>
    </citation>
    <scope>NUCLEOTIDE SEQUENCE [LARGE SCALE GENOMIC DNA]</scope>
</reference>
<dbReference type="PANTHER" id="PTHR33306">
    <property type="entry name" value="EXPRESSED PROTEIN-RELATED-RELATED"/>
    <property type="match status" value="1"/>
</dbReference>
<dbReference type="Proteomes" id="UP000280104">
    <property type="component" value="Chromosome II"/>
</dbReference>
<name>A0A7H4LCP2_WHEAT</name>
<evidence type="ECO:0000313" key="2">
    <source>
        <dbReference type="EMBL" id="SPT16380.1"/>
    </source>
</evidence>
<organism evidence="2 3">
    <name type="scientific">Triticum aestivum</name>
    <name type="common">Wheat</name>
    <dbReference type="NCBI Taxonomy" id="4565"/>
    <lineage>
        <taxon>Eukaryota</taxon>
        <taxon>Viridiplantae</taxon>
        <taxon>Streptophyta</taxon>
        <taxon>Embryophyta</taxon>
        <taxon>Tracheophyta</taxon>
        <taxon>Spermatophyta</taxon>
        <taxon>Magnoliopsida</taxon>
        <taxon>Liliopsida</taxon>
        <taxon>Poales</taxon>
        <taxon>Poaceae</taxon>
        <taxon>BOP clade</taxon>
        <taxon>Pooideae</taxon>
        <taxon>Triticodae</taxon>
        <taxon>Triticeae</taxon>
        <taxon>Triticinae</taxon>
        <taxon>Triticum</taxon>
    </lineage>
</organism>
<dbReference type="Gramene" id="TraesLAC2D03G01068070.1">
    <property type="protein sequence ID" value="TraesLAC2D03G01068070.1.CDS1"/>
    <property type="gene ID" value="TraesLAC2D03G01068070"/>
</dbReference>
<dbReference type="Gramene" id="TraesJUL2D03G01122490.1">
    <property type="protein sequence ID" value="TraesJUL2D03G01122490.1.CDS1"/>
    <property type="gene ID" value="TraesJUL2D03G01122490"/>
</dbReference>
<dbReference type="AlphaFoldDB" id="A0A7H4LCP2"/>
<accession>A0A7H4LCP2</accession>
<keyword evidence="1" id="KW-1133">Transmembrane helix</keyword>
<feature type="transmembrane region" description="Helical" evidence="1">
    <location>
        <begin position="95"/>
        <end position="113"/>
    </location>
</feature>
<gene>
    <name evidence="2" type="ORF">CAMPLR22A2D_LOCUS976</name>
</gene>
<feature type="transmembrane region" description="Helical" evidence="1">
    <location>
        <begin position="56"/>
        <end position="75"/>
    </location>
</feature>
<keyword evidence="1" id="KW-0472">Membrane</keyword>
<evidence type="ECO:0000256" key="1">
    <source>
        <dbReference type="SAM" id="Phobius"/>
    </source>
</evidence>
<keyword evidence="1" id="KW-0812">Transmembrane</keyword>
<proteinExistence type="predicted"/>
<feature type="transmembrane region" description="Helical" evidence="1">
    <location>
        <begin position="16"/>
        <end position="35"/>
    </location>
</feature>
<dbReference type="Gramene" id="TraesLDM2D03G01117470.1">
    <property type="protein sequence ID" value="TraesLDM2D03G01117470.1.CDS1"/>
    <property type="gene ID" value="TraesLDM2D03G01117470"/>
</dbReference>
<evidence type="ECO:0000313" key="3">
    <source>
        <dbReference type="Proteomes" id="UP000280104"/>
    </source>
</evidence>
<dbReference type="Gramene" id="TraesJAG2D03G01119250.1">
    <property type="protein sequence ID" value="TraesJAG2D03G01119250.1.CDS1"/>
    <property type="gene ID" value="TraesJAG2D03G01119250"/>
</dbReference>
<sequence>MMPESRGEWEDYRTPHGLLMAVVMGAVVAGPLFVLDGGEALREALSELLGPVGLPLLPLGLVVLIRVLSSGYRLVDVFGFALGESLDAAYRSGRGSPVGVVIALLLFLLAVYYRSWSPFGGSDDE</sequence>
<dbReference type="EMBL" id="LS480641">
    <property type="protein sequence ID" value="SPT16380.1"/>
    <property type="molecule type" value="Genomic_DNA"/>
</dbReference>
<dbReference type="PANTHER" id="PTHR33306:SF1">
    <property type="entry name" value="EXPRESSED PROTEIN"/>
    <property type="match status" value="1"/>
</dbReference>
<protein>
    <submittedName>
        <fullName evidence="2">Uncharacterized protein</fullName>
    </submittedName>
</protein>
<dbReference type="Gramene" id="TraesMAC2D03G01114550.1">
    <property type="protein sequence ID" value="TraesMAC2D03G01114550.1.CDS1"/>
    <property type="gene ID" value="TraesMAC2D03G01114550"/>
</dbReference>